<comment type="caution">
    <text evidence="2">The sequence shown here is derived from an EMBL/GenBank/DDBJ whole genome shotgun (WGS) entry which is preliminary data.</text>
</comment>
<reference evidence="2 3" key="1">
    <citation type="submission" date="2018-08" db="EMBL/GenBank/DDBJ databases">
        <title>Genome and evolution of the arbuscular mycorrhizal fungus Diversispora epigaea (formerly Glomus versiforme) and its bacterial endosymbionts.</title>
        <authorList>
            <person name="Sun X."/>
            <person name="Fei Z."/>
            <person name="Harrison M."/>
        </authorList>
    </citation>
    <scope>NUCLEOTIDE SEQUENCE [LARGE SCALE GENOMIC DNA]</scope>
    <source>
        <strain evidence="2 3">IT104</strain>
    </source>
</reference>
<proteinExistence type="predicted"/>
<protein>
    <submittedName>
        <fullName evidence="2">Uncharacterized protein</fullName>
    </submittedName>
</protein>
<feature type="region of interest" description="Disordered" evidence="1">
    <location>
        <begin position="1"/>
        <end position="47"/>
    </location>
</feature>
<name>A0A397ISX4_9GLOM</name>
<evidence type="ECO:0000313" key="3">
    <source>
        <dbReference type="Proteomes" id="UP000266861"/>
    </source>
</evidence>
<gene>
    <name evidence="2" type="ORF">Glove_151g146</name>
</gene>
<dbReference type="Proteomes" id="UP000266861">
    <property type="component" value="Unassembled WGS sequence"/>
</dbReference>
<organism evidence="2 3">
    <name type="scientific">Diversispora epigaea</name>
    <dbReference type="NCBI Taxonomy" id="1348612"/>
    <lineage>
        <taxon>Eukaryota</taxon>
        <taxon>Fungi</taxon>
        <taxon>Fungi incertae sedis</taxon>
        <taxon>Mucoromycota</taxon>
        <taxon>Glomeromycotina</taxon>
        <taxon>Glomeromycetes</taxon>
        <taxon>Diversisporales</taxon>
        <taxon>Diversisporaceae</taxon>
        <taxon>Diversispora</taxon>
    </lineage>
</organism>
<sequence>MAGSETQHHVNPYESTWSYDPEEKPQKGDKLNYKGAKKGQSRNETTKRKRYLKAYLITIVHTTVPSQTRPITNRK</sequence>
<feature type="compositionally biased region" description="Basic and acidic residues" evidence="1">
    <location>
        <begin position="21"/>
        <end position="32"/>
    </location>
</feature>
<evidence type="ECO:0000256" key="1">
    <source>
        <dbReference type="SAM" id="MobiDB-lite"/>
    </source>
</evidence>
<keyword evidence="3" id="KW-1185">Reference proteome</keyword>
<dbReference type="AlphaFoldDB" id="A0A397ISX4"/>
<dbReference type="EMBL" id="PQFF01000142">
    <property type="protein sequence ID" value="RHZ79099.1"/>
    <property type="molecule type" value="Genomic_DNA"/>
</dbReference>
<evidence type="ECO:0000313" key="2">
    <source>
        <dbReference type="EMBL" id="RHZ79099.1"/>
    </source>
</evidence>
<accession>A0A397ISX4</accession>